<comment type="caution">
    <text evidence="3">The sequence shown here is derived from an EMBL/GenBank/DDBJ whole genome shotgun (WGS) entry which is preliminary data.</text>
</comment>
<proteinExistence type="predicted"/>
<dbReference type="PANTHER" id="PTHR43696:SF9">
    <property type="entry name" value="COILED-COIL DOMAIN-CONTAINING PROTEIN 157"/>
    <property type="match status" value="1"/>
</dbReference>
<feature type="coiled-coil region" evidence="1">
    <location>
        <begin position="477"/>
        <end position="511"/>
    </location>
</feature>
<dbReference type="OrthoDB" id="10051906at2759"/>
<gene>
    <name evidence="3" type="ORF">CUNI_LOCUS8186</name>
</gene>
<name>A0A8S3Z2T5_9EUPU</name>
<feature type="coiled-coil region" evidence="1">
    <location>
        <begin position="354"/>
        <end position="438"/>
    </location>
</feature>
<reference evidence="3" key="1">
    <citation type="submission" date="2021-04" db="EMBL/GenBank/DDBJ databases">
        <authorList>
            <consortium name="Molecular Ecology Group"/>
        </authorList>
    </citation>
    <scope>NUCLEOTIDE SEQUENCE</scope>
</reference>
<feature type="region of interest" description="Disordered" evidence="2">
    <location>
        <begin position="167"/>
        <end position="196"/>
    </location>
</feature>
<keyword evidence="4" id="KW-1185">Reference proteome</keyword>
<keyword evidence="1" id="KW-0175">Coiled coil</keyword>
<evidence type="ECO:0000256" key="1">
    <source>
        <dbReference type="SAM" id="Coils"/>
    </source>
</evidence>
<dbReference type="PANTHER" id="PTHR43696">
    <property type="entry name" value="COILED-COIL DOMAIN-CONTAINING PROTEIN 157"/>
    <property type="match status" value="1"/>
</dbReference>
<protein>
    <submittedName>
        <fullName evidence="3">Uncharacterized protein</fullName>
    </submittedName>
</protein>
<organism evidence="3 4">
    <name type="scientific">Candidula unifasciata</name>
    <dbReference type="NCBI Taxonomy" id="100452"/>
    <lineage>
        <taxon>Eukaryota</taxon>
        <taxon>Metazoa</taxon>
        <taxon>Spiralia</taxon>
        <taxon>Lophotrochozoa</taxon>
        <taxon>Mollusca</taxon>
        <taxon>Gastropoda</taxon>
        <taxon>Heterobranchia</taxon>
        <taxon>Euthyneura</taxon>
        <taxon>Panpulmonata</taxon>
        <taxon>Eupulmonata</taxon>
        <taxon>Stylommatophora</taxon>
        <taxon>Helicina</taxon>
        <taxon>Helicoidea</taxon>
        <taxon>Geomitridae</taxon>
        <taxon>Candidula</taxon>
    </lineage>
</organism>
<evidence type="ECO:0000313" key="4">
    <source>
        <dbReference type="Proteomes" id="UP000678393"/>
    </source>
</evidence>
<accession>A0A8S3Z2T5</accession>
<feature type="region of interest" description="Disordered" evidence="2">
    <location>
        <begin position="611"/>
        <end position="678"/>
    </location>
</feature>
<feature type="region of interest" description="Disordered" evidence="2">
    <location>
        <begin position="700"/>
        <end position="736"/>
    </location>
</feature>
<feature type="compositionally biased region" description="Polar residues" evidence="2">
    <location>
        <begin position="176"/>
        <end position="192"/>
    </location>
</feature>
<sequence length="765" mass="86233">MSYLLGNTVCMNSLAADVRDLQQVIVDVVSRVGPVPAKSWKFPDKKAGDLDIDDLLDLYNVNDDDDSDDPEIKQVGHIALYELVIDRLIFMVQAMSAFCKVHWTAGQQMTTQTANTEPKVGGSVGLIVRDYWAQLSKLQTLYQQILSENKVKSMKIKEVEEELSKYSAQDTKESDLTASDSKSSPSFTQTDMPGTRGLVPPNNAGLALAGKTASAGLSSLSSISRDTNNKSCQTFETAFVPCDSCDVIQRKLRESGEVIIKVCTDQGLPCSLRKFRNEVSHVDMLSFNDICRWMVEQNKDIVRIGKQNEILQASIDPLRADVKVFEQRTKVAEEKAQTFEKNMKEEVDTRVHLRKQYEGKLKEQEQHYKELIEEEERQKRELKKNKESLEAEIIQVKLELEKHREILKDLETNYKTMEHELEEKRQDEERAVASAKEIADLKSKLADVTATLDSHSKTLAREQGKSRSASKHNEVVIKNLELEKLKMQKSMQETEKVIQSFEAELKEAKERERMIVEYPDLNGPVNPDLLGTGDVAVDMQNQVKANTIRIRLLEEQNQSLSQSIQKLSALRSGSATKSSVKLVPLWQNNSSLLNSQRNNNSNFQDVIAEKSDHLSHGKPKQYAWTHTKTEDDSQKAFPGSAQHQEFLISRGNTPQKLVQNEDRSSKRGRPSSAKMSTVMAPVNATPIGAYVQMRKAFGQGLGKDNNTKGRQVSGTNHRDKLSQRTGAEPRHIKTNGSTTSALCPRCDQMYLNSQELEIHLTYCSR</sequence>
<dbReference type="InterPro" id="IPR029681">
    <property type="entry name" value="CCDC157"/>
</dbReference>
<dbReference type="AlphaFoldDB" id="A0A8S3Z2T5"/>
<dbReference type="EMBL" id="CAJHNH020001335">
    <property type="protein sequence ID" value="CAG5122628.1"/>
    <property type="molecule type" value="Genomic_DNA"/>
</dbReference>
<dbReference type="Proteomes" id="UP000678393">
    <property type="component" value="Unassembled WGS sequence"/>
</dbReference>
<evidence type="ECO:0000256" key="2">
    <source>
        <dbReference type="SAM" id="MobiDB-lite"/>
    </source>
</evidence>
<feature type="compositionally biased region" description="Basic and acidic residues" evidence="2">
    <location>
        <begin position="716"/>
        <end position="731"/>
    </location>
</feature>
<evidence type="ECO:0000313" key="3">
    <source>
        <dbReference type="EMBL" id="CAG5122628.1"/>
    </source>
</evidence>